<keyword evidence="4" id="KW-1185">Reference proteome</keyword>
<protein>
    <submittedName>
        <fullName evidence="3">Copia protein</fullName>
    </submittedName>
</protein>
<accession>A0A1Q9CSR0</accession>
<dbReference type="Pfam" id="PF07727">
    <property type="entry name" value="RVT_2"/>
    <property type="match status" value="1"/>
</dbReference>
<dbReference type="OrthoDB" id="413361at2759"/>
<evidence type="ECO:0000259" key="2">
    <source>
        <dbReference type="Pfam" id="PF07727"/>
    </source>
</evidence>
<feature type="region of interest" description="Disordered" evidence="1">
    <location>
        <begin position="1512"/>
        <end position="1533"/>
    </location>
</feature>
<proteinExistence type="predicted"/>
<feature type="region of interest" description="Disordered" evidence="1">
    <location>
        <begin position="306"/>
        <end position="355"/>
    </location>
</feature>
<feature type="region of interest" description="Disordered" evidence="1">
    <location>
        <begin position="729"/>
        <end position="752"/>
    </location>
</feature>
<evidence type="ECO:0000313" key="4">
    <source>
        <dbReference type="Proteomes" id="UP000186817"/>
    </source>
</evidence>
<feature type="domain" description="Reverse transcriptase Ty1/copia-type" evidence="2">
    <location>
        <begin position="878"/>
        <end position="1134"/>
    </location>
</feature>
<evidence type="ECO:0000256" key="1">
    <source>
        <dbReference type="SAM" id="MobiDB-lite"/>
    </source>
</evidence>
<organism evidence="3 4">
    <name type="scientific">Symbiodinium microadriaticum</name>
    <name type="common">Dinoflagellate</name>
    <name type="synonym">Zooxanthella microadriatica</name>
    <dbReference type="NCBI Taxonomy" id="2951"/>
    <lineage>
        <taxon>Eukaryota</taxon>
        <taxon>Sar</taxon>
        <taxon>Alveolata</taxon>
        <taxon>Dinophyceae</taxon>
        <taxon>Suessiales</taxon>
        <taxon>Symbiodiniaceae</taxon>
        <taxon>Symbiodinium</taxon>
    </lineage>
</organism>
<comment type="caution">
    <text evidence="3">The sequence shown here is derived from an EMBL/GenBank/DDBJ whole genome shotgun (WGS) entry which is preliminary data.</text>
</comment>
<feature type="region of interest" description="Disordered" evidence="1">
    <location>
        <begin position="1218"/>
        <end position="1251"/>
    </location>
</feature>
<evidence type="ECO:0000313" key="3">
    <source>
        <dbReference type="EMBL" id="OLP85952.1"/>
    </source>
</evidence>
<name>A0A1Q9CSR0_SYMMI</name>
<sequence>MRRRLLTSRWIVNLFSGEGEHSDLRALEENGLVLLEMDLKKSRAFNLRDPSPAYRALLWAAMRGQLEGIFGGPPRKKGEGELVLKQFFLWWVSKLASEAMEARTPYFAMTMPVNSALWLSPMWKRMKGLQANLRWTSSGMVRCATNLAMTWPREDWEAKGPGGQLQWTLGFQQSLVQGVKRWRNMVTLCRMDGPLSRMTKEGLNRWTQRVRQGHQPYNKRCRTCVVAKATGHPHRKVQAPSCYTLSLDVCGPFRVKGQAPSALDYRYMLVGSYTMPVLKREACAPEDLILNEVEGGVGEIVYVPGEDALEPTEVPGPRGPREDALEPAEVPGPRGPREDALEPAEVPGPRGPKEGVLEASAAEGLDGQNIEEDAPEMDLEGVFEVEEEEPEVMIGQQDQEEMDQLNAQYNELVAEVGDKMDYQVLRYAVPMRSRRASEVNARVRQMYLQVKADGLEVFRLHSDREEQAEALAKKLIAGECWNVEGVLSLYGYVKAIKPGPASGRAASSKGKAWYTGMFVHGGVAGIRGTTTRLKWSTRYLVEAAKRITGHTDFTALGILEDMSNGCHKDSHNELGSENVVTLLKAPDCGGELWLEHEDLDPKYAEWKQVSRKLWQKGFVHRLEVGQPLKFQPRQWHEVQEWSGTRIVMVQYTPRLTKLHYQDKDALEFVGFQSEFFNDNLIHNNGPQTNDHVIHNNRLQTNDHVIHNNSPQTNDHVIHNNSPQTNDHVIHNNGPQTNDHVIHNNDPSSNGNEHYGTGVQHQGDDVLCPELMEVTLEDAIVTLTESQDQLLEVDHVRAYLEDVMDEAMATHDEPDYERLLRELEGDLEVVHTVPLQQVRAALSLWMEALEKEVKQLLDGTLKPMPLSRARELEKKGLLKLVPSKGVYTLKPPQMKGNKVRRKFRLVLCGNHVGRDDDSFNLYASGVSADTVRLALAYASQRKWRGGTSDVTGAFLLAQSPDHLARYGIFPPRILIEAGLADPNEIWEVMRPLYGLRESPAIWAKCRTDRLKDAKITYEGRTTVLKQSAADPEIWLAYDKDDVVQSQGSLLALIITYVDDLFYLSDKPIVEAIHSWVQEAWPCSELEWADGLCGTRYLGMEIRQQEDFAFELSQEGYIRELLRSYGMEDALSTKLPCPKEWLLEGEDSEEENYTTDELKLGQKAVGEQLWLMMRCRPDLQFPVAYMASRVSKRPNRVVQIARRLLAYLKATVSMKMVIGNKHPASNESGSQHQQPTASNEQPQHPPTHDSSKAAPDLVAWSDASFSPSGERSFGASVVTVNGYPVAWKASKQAFVTLSVMEAELLEASTATTLLENVGCLLDELVGVPVPRRLLVDNASAVAMITGGPGSWRTRHLKVRSAKIREQVETAALFVEHVGGDGQLADLDTKMHGKVRLWELLALWSFRGLPEEAVQALQMKSLYLACLIWAMMIQPSTAAAENASAKIQVAGIDELLIVTVLVCITAVVMWELGKNAVKWLLKACRESPKQKRLRKLREAAKAAAEEWVDKAVLARAGDTTPPPEPHPVPREVRPTSSIGTEPVFRAGCNFEVMAHDAFYKTDSNRSKLHTNPQCHGLRNAGPVFKVEYCVYCSKHERIYVKSSGSEPRRIY</sequence>
<dbReference type="EMBL" id="LSRX01000946">
    <property type="protein sequence ID" value="OLP85952.1"/>
    <property type="molecule type" value="Genomic_DNA"/>
</dbReference>
<gene>
    <name evidence="3" type="primary">GIP</name>
    <name evidence="3" type="ORF">AK812_SmicGene33005</name>
</gene>
<dbReference type="CDD" id="cd09272">
    <property type="entry name" value="RNase_HI_RT_Ty1"/>
    <property type="match status" value="1"/>
</dbReference>
<feature type="compositionally biased region" description="Polar residues" evidence="1">
    <location>
        <begin position="1221"/>
        <end position="1240"/>
    </location>
</feature>
<dbReference type="Proteomes" id="UP000186817">
    <property type="component" value="Unassembled WGS sequence"/>
</dbReference>
<reference evidence="3 4" key="1">
    <citation type="submission" date="2016-02" db="EMBL/GenBank/DDBJ databases">
        <title>Genome analysis of coral dinoflagellate symbionts highlights evolutionary adaptations to a symbiotic lifestyle.</title>
        <authorList>
            <person name="Aranda M."/>
            <person name="Li Y."/>
            <person name="Liew Y.J."/>
            <person name="Baumgarten S."/>
            <person name="Simakov O."/>
            <person name="Wilson M."/>
            <person name="Piel J."/>
            <person name="Ashoor H."/>
            <person name="Bougouffa S."/>
            <person name="Bajic V.B."/>
            <person name="Ryu T."/>
            <person name="Ravasi T."/>
            <person name="Bayer T."/>
            <person name="Micklem G."/>
            <person name="Kim H."/>
            <person name="Bhak J."/>
            <person name="Lajeunesse T.C."/>
            <person name="Voolstra C.R."/>
        </authorList>
    </citation>
    <scope>NUCLEOTIDE SEQUENCE [LARGE SCALE GENOMIC DNA]</scope>
    <source>
        <strain evidence="3 4">CCMP2467</strain>
    </source>
</reference>
<dbReference type="InterPro" id="IPR013103">
    <property type="entry name" value="RVT_2"/>
</dbReference>
<feature type="compositionally biased region" description="Polar residues" evidence="1">
    <location>
        <begin position="729"/>
        <end position="751"/>
    </location>
</feature>